<keyword evidence="1" id="KW-0812">Transmembrane</keyword>
<keyword evidence="1" id="KW-0472">Membrane</keyword>
<keyword evidence="1" id="KW-1133">Transmembrane helix</keyword>
<reference evidence="2" key="1">
    <citation type="journal article" date="2022" name="Int. J. Syst. Evol. Microbiol.">
        <title>Pseudomonas aegrilactucae sp. nov. and Pseudomonas morbosilactucae sp. nov., pathogens causing bacterial rot of lettuce in Japan.</title>
        <authorList>
            <person name="Sawada H."/>
            <person name="Fujikawa T."/>
            <person name="Satou M."/>
        </authorList>
    </citation>
    <scope>NUCLEOTIDE SEQUENCE</scope>
    <source>
        <strain evidence="2">MAFF 301350</strain>
    </source>
</reference>
<dbReference type="EMBL" id="JAHTBI010000043">
    <property type="protein sequence ID" value="MBV6287885.1"/>
    <property type="molecule type" value="Genomic_DNA"/>
</dbReference>
<protein>
    <submittedName>
        <fullName evidence="2">Uncharacterized protein</fullName>
    </submittedName>
</protein>
<sequence>MPRPLRPALLRRFAAQQQGAIAPFAILVLGGALLVIAYVIDQGRALENSAQLKRATDAAAMAVGNQRLLDDRMSEAQMQSMASRYVMANLGMDRELREQIGQASVSVSTARSEAGRLSIRVQADFDAQSELFQANTTRIQVASTVEVVNRPVEIALMLPNTNSESAADIAALRRLTRDFARDVIGTRPDARTWVALVPYSQSVNVYDPEDSNRILRWSTPAALRPVELRSLFTRYAGLNDRRIPDRRANLLCMYRGLGTGQNYYWDQAPSGQFKIHYRHDLVENGSPRAPAISWVGPNPDFGEANGANDTRWMVADRGCPHAPLLPLTRDLNKIEERLPMFETRFNVNYAIAMGWAGMALSPQMRGTAGWGDAELPMDFNADNQGDNVKIVVMLANTVGDWFDTDSYNAEVGQAIDGDTEPGEGGKNAARQRFINLCNSFRARGLKLHFLGVRPGDPNEFGRRLFDQVAGPGLLICTQGRDNMLFANATNFRDGEAQIRNLLKEISDKIKHERYVRLID</sequence>
<evidence type="ECO:0000256" key="1">
    <source>
        <dbReference type="SAM" id="Phobius"/>
    </source>
</evidence>
<keyword evidence="3" id="KW-1185">Reference proteome</keyword>
<evidence type="ECO:0000313" key="2">
    <source>
        <dbReference type="EMBL" id="MBV6287885.1"/>
    </source>
</evidence>
<organism evidence="2 3">
    <name type="scientific">Pseudomonas aegrilactucae</name>
    <dbReference type="NCBI Taxonomy" id="2854028"/>
    <lineage>
        <taxon>Bacteria</taxon>
        <taxon>Pseudomonadati</taxon>
        <taxon>Pseudomonadota</taxon>
        <taxon>Gammaproteobacteria</taxon>
        <taxon>Pseudomonadales</taxon>
        <taxon>Pseudomonadaceae</taxon>
        <taxon>Pseudomonas</taxon>
    </lineage>
</organism>
<accession>A0A9Q3AEX7</accession>
<dbReference type="Proteomes" id="UP001106592">
    <property type="component" value="Unassembled WGS sequence"/>
</dbReference>
<feature type="transmembrane region" description="Helical" evidence="1">
    <location>
        <begin position="21"/>
        <end position="40"/>
    </location>
</feature>
<reference evidence="2" key="2">
    <citation type="journal article" date="2023" name="Plant Pathol.">
        <title>Dismantling and reorganizing Pseudomonas marginalis sensu#lato.</title>
        <authorList>
            <person name="Sawada H."/>
            <person name="Fujikawa T."/>
            <person name="Satou M."/>
        </authorList>
    </citation>
    <scope>NUCLEOTIDE SEQUENCE</scope>
    <source>
        <strain evidence="2">MAFF 301350</strain>
    </source>
</reference>
<dbReference type="RefSeq" id="WP_217975915.1">
    <property type="nucleotide sequence ID" value="NZ_JAHTBI010000043.1"/>
</dbReference>
<evidence type="ECO:0000313" key="3">
    <source>
        <dbReference type="Proteomes" id="UP001106592"/>
    </source>
</evidence>
<dbReference type="AlphaFoldDB" id="A0A9Q3AEX7"/>
<comment type="caution">
    <text evidence="2">The sequence shown here is derived from an EMBL/GenBank/DDBJ whole genome shotgun (WGS) entry which is preliminary data.</text>
</comment>
<name>A0A9Q3AEX7_9PSED</name>
<proteinExistence type="predicted"/>
<gene>
    <name evidence="2" type="ORF">KUO17_12755</name>
</gene>